<dbReference type="OrthoDB" id="76535at2157"/>
<accession>A0A162FG55</accession>
<comment type="caution">
    <text evidence="2">The sequence shown here is derived from an EMBL/GenBank/DDBJ whole genome shotgun (WGS) entry which is preliminary data.</text>
</comment>
<reference evidence="2 3" key="1">
    <citation type="submission" date="2016-04" db="EMBL/GenBank/DDBJ databases">
        <title>Genome sequence of Methanobrevibacter filiformis DSM 11501.</title>
        <authorList>
            <person name="Poehlein A."/>
            <person name="Seedorf H."/>
            <person name="Daniel R."/>
        </authorList>
    </citation>
    <scope>NUCLEOTIDE SEQUENCE [LARGE SCALE GENOMIC DNA]</scope>
    <source>
        <strain evidence="2 3">DSM 11501</strain>
    </source>
</reference>
<keyword evidence="3" id="KW-1185">Reference proteome</keyword>
<organism evidence="2 3">
    <name type="scientific">Methanobrevibacter filiformis</name>
    <dbReference type="NCBI Taxonomy" id="55758"/>
    <lineage>
        <taxon>Archaea</taxon>
        <taxon>Methanobacteriati</taxon>
        <taxon>Methanobacteriota</taxon>
        <taxon>Methanomada group</taxon>
        <taxon>Methanobacteria</taxon>
        <taxon>Methanobacteriales</taxon>
        <taxon>Methanobacteriaceae</taxon>
        <taxon>Methanobrevibacter</taxon>
    </lineage>
</organism>
<gene>
    <name evidence="2" type="ORF">MBFIL_11150</name>
</gene>
<protein>
    <submittedName>
        <fullName evidence="2">Uncharacterized protein</fullName>
    </submittedName>
</protein>
<feature type="transmembrane region" description="Helical" evidence="1">
    <location>
        <begin position="128"/>
        <end position="145"/>
    </location>
</feature>
<dbReference type="RefSeq" id="WP_066972380.1">
    <property type="nucleotide sequence ID" value="NZ_LWMT01000227.1"/>
</dbReference>
<name>A0A162FG55_9EURY</name>
<keyword evidence="1" id="KW-0812">Transmembrane</keyword>
<evidence type="ECO:0000313" key="2">
    <source>
        <dbReference type="EMBL" id="KZX12575.1"/>
    </source>
</evidence>
<evidence type="ECO:0000313" key="3">
    <source>
        <dbReference type="Proteomes" id="UP000077066"/>
    </source>
</evidence>
<feature type="transmembrane region" description="Helical" evidence="1">
    <location>
        <begin position="63"/>
        <end position="85"/>
    </location>
</feature>
<feature type="transmembrane region" description="Helical" evidence="1">
    <location>
        <begin position="12"/>
        <end position="42"/>
    </location>
</feature>
<proteinExistence type="predicted"/>
<keyword evidence="1" id="KW-0472">Membrane</keyword>
<dbReference type="AlphaFoldDB" id="A0A162FG55"/>
<sequence length="244" mass="27619">MGRNFDILMAGIISGIVAITTTYLGLGGTVIGAVLGSMIYQICAQYLKEPLEKSYWRKIENNLVYIIPLILIIVIEIIFAISILKPDTTQFVYLEEITNWTLFRAMGIGLCIMGIYPIIQPRKINKKYGVIIFSLGIILVLRGMIDSGWSIVELYSQLFVEFDFIIAIIIIIVLMYISLDLFRNSINGHDVGIENKKSMSSINNNKEKYGSKSNNMSKNSLVIRQTIGYDENNKKNDNNLKDKE</sequence>
<evidence type="ECO:0000256" key="1">
    <source>
        <dbReference type="SAM" id="Phobius"/>
    </source>
</evidence>
<dbReference type="EMBL" id="LWMT01000227">
    <property type="protein sequence ID" value="KZX12575.1"/>
    <property type="molecule type" value="Genomic_DNA"/>
</dbReference>
<feature type="transmembrane region" description="Helical" evidence="1">
    <location>
        <begin position="97"/>
        <end position="116"/>
    </location>
</feature>
<keyword evidence="1" id="KW-1133">Transmembrane helix</keyword>
<feature type="transmembrane region" description="Helical" evidence="1">
    <location>
        <begin position="157"/>
        <end position="177"/>
    </location>
</feature>
<dbReference type="Proteomes" id="UP000077066">
    <property type="component" value="Unassembled WGS sequence"/>
</dbReference>
<dbReference type="PATRIC" id="fig|55758.3.peg.1278"/>